<reference evidence="3" key="1">
    <citation type="submission" date="2020-04" db="EMBL/GenBank/DDBJ databases">
        <authorList>
            <person name="Zhang T."/>
        </authorList>
    </citation>
    <scope>NUCLEOTIDE SEQUENCE</scope>
    <source>
        <strain evidence="3">HKST-UBA01</strain>
    </source>
</reference>
<feature type="non-terminal residue" evidence="3">
    <location>
        <position position="1"/>
    </location>
</feature>
<feature type="repeat" description="TPR" evidence="1">
    <location>
        <begin position="238"/>
        <end position="271"/>
    </location>
</feature>
<dbReference type="Pfam" id="PF13432">
    <property type="entry name" value="TPR_16"/>
    <property type="match status" value="2"/>
</dbReference>
<protein>
    <submittedName>
        <fullName evidence="3">Tetratricopeptide repeat protein</fullName>
    </submittedName>
</protein>
<dbReference type="PROSITE" id="PS50293">
    <property type="entry name" value="TPR_REGION"/>
    <property type="match status" value="1"/>
</dbReference>
<accession>A0A956M1X4</accession>
<evidence type="ECO:0000313" key="3">
    <source>
        <dbReference type="EMBL" id="MCA9729333.1"/>
    </source>
</evidence>
<keyword evidence="2" id="KW-0812">Transmembrane</keyword>
<comment type="caution">
    <text evidence="3">The sequence shown here is derived from an EMBL/GenBank/DDBJ whole genome shotgun (WGS) entry which is preliminary data.</text>
</comment>
<sequence>IAPLSVYQTRAAGQLVLLTPNGGLNLFIGNNPAARGIYSNPPELDIESDFTGTRSASLLAGRTLTIAESSRFWAARSVGFLTQDPGRAAWLLGRKILLYFSPREIPQIENFSRIATDTPPLRVAFLRFGWILPFAVWGAVSGLARRRRRSTQAAETVERWPFVALVVTGWIATIVFFAAARYRIPMVPGFLVLAAIGIVELWRNRRTPGRLLPGTAVIVAVAALLTVLPSYPVARADANSDYLLGLRLSRNGQHEDAIRIFHRALELDPASGEAWHGIGVAMAAQGRLTEATEAYRHALETMPLSTWTYYNLGVCLEQLERFSEAAEAFGAAVSLQPDDANLRYRWGAVLARLGRTADAVEQLESAVRIDSGLQPATALLRRLRAEQEGN</sequence>
<dbReference type="Proteomes" id="UP000697710">
    <property type="component" value="Unassembled WGS sequence"/>
</dbReference>
<feature type="transmembrane region" description="Helical" evidence="2">
    <location>
        <begin position="186"/>
        <end position="202"/>
    </location>
</feature>
<evidence type="ECO:0000256" key="2">
    <source>
        <dbReference type="SAM" id="Phobius"/>
    </source>
</evidence>
<feature type="transmembrane region" description="Helical" evidence="2">
    <location>
        <begin position="121"/>
        <end position="140"/>
    </location>
</feature>
<dbReference type="PANTHER" id="PTHR12558:SF13">
    <property type="entry name" value="CELL DIVISION CYCLE PROTEIN 27 HOMOLOG"/>
    <property type="match status" value="1"/>
</dbReference>
<evidence type="ECO:0000256" key="1">
    <source>
        <dbReference type="PROSITE-ProRule" id="PRU00339"/>
    </source>
</evidence>
<keyword evidence="2" id="KW-0472">Membrane</keyword>
<dbReference type="SUPFAM" id="SSF48452">
    <property type="entry name" value="TPR-like"/>
    <property type="match status" value="1"/>
</dbReference>
<keyword evidence="1" id="KW-0802">TPR repeat</keyword>
<dbReference type="InterPro" id="IPR019734">
    <property type="entry name" value="TPR_rpt"/>
</dbReference>
<gene>
    <name evidence="3" type="ORF">KC729_16715</name>
</gene>
<feature type="repeat" description="TPR" evidence="1">
    <location>
        <begin position="306"/>
        <end position="339"/>
    </location>
</feature>
<feature type="transmembrane region" description="Helical" evidence="2">
    <location>
        <begin position="211"/>
        <end position="231"/>
    </location>
</feature>
<dbReference type="SMART" id="SM00028">
    <property type="entry name" value="TPR"/>
    <property type="match status" value="4"/>
</dbReference>
<dbReference type="PANTHER" id="PTHR12558">
    <property type="entry name" value="CELL DIVISION CYCLE 16,23,27"/>
    <property type="match status" value="1"/>
</dbReference>
<name>A0A956M1X4_UNCEI</name>
<dbReference type="Gene3D" id="1.25.40.10">
    <property type="entry name" value="Tetratricopeptide repeat domain"/>
    <property type="match status" value="1"/>
</dbReference>
<keyword evidence="2" id="KW-1133">Transmembrane helix</keyword>
<feature type="repeat" description="TPR" evidence="1">
    <location>
        <begin position="272"/>
        <end position="305"/>
    </location>
</feature>
<dbReference type="AlphaFoldDB" id="A0A956M1X4"/>
<organism evidence="3 4">
    <name type="scientific">Eiseniibacteriota bacterium</name>
    <dbReference type="NCBI Taxonomy" id="2212470"/>
    <lineage>
        <taxon>Bacteria</taxon>
        <taxon>Candidatus Eiseniibacteriota</taxon>
    </lineage>
</organism>
<dbReference type="EMBL" id="JAGQHR010000653">
    <property type="protein sequence ID" value="MCA9729333.1"/>
    <property type="molecule type" value="Genomic_DNA"/>
</dbReference>
<proteinExistence type="predicted"/>
<evidence type="ECO:0000313" key="4">
    <source>
        <dbReference type="Proteomes" id="UP000697710"/>
    </source>
</evidence>
<dbReference type="InterPro" id="IPR011990">
    <property type="entry name" value="TPR-like_helical_dom_sf"/>
</dbReference>
<reference evidence="3" key="2">
    <citation type="journal article" date="2021" name="Microbiome">
        <title>Successional dynamics and alternative stable states in a saline activated sludge microbial community over 9 years.</title>
        <authorList>
            <person name="Wang Y."/>
            <person name="Ye J."/>
            <person name="Ju F."/>
            <person name="Liu L."/>
            <person name="Boyd J.A."/>
            <person name="Deng Y."/>
            <person name="Parks D.H."/>
            <person name="Jiang X."/>
            <person name="Yin X."/>
            <person name="Woodcroft B.J."/>
            <person name="Tyson G.W."/>
            <person name="Hugenholtz P."/>
            <person name="Polz M.F."/>
            <person name="Zhang T."/>
        </authorList>
    </citation>
    <scope>NUCLEOTIDE SEQUENCE</scope>
    <source>
        <strain evidence="3">HKST-UBA01</strain>
    </source>
</reference>
<feature type="transmembrane region" description="Helical" evidence="2">
    <location>
        <begin position="160"/>
        <end position="180"/>
    </location>
</feature>
<dbReference type="PROSITE" id="PS50005">
    <property type="entry name" value="TPR"/>
    <property type="match status" value="3"/>
</dbReference>